<dbReference type="InterPro" id="IPR028098">
    <property type="entry name" value="Glyco_trans_4-like_N"/>
</dbReference>
<protein>
    <submittedName>
        <fullName evidence="2">Glycosyl transferase group 1</fullName>
    </submittedName>
</protein>
<keyword evidence="2" id="KW-0808">Transferase</keyword>
<dbReference type="PANTHER" id="PTHR45947">
    <property type="entry name" value="SULFOQUINOVOSYL TRANSFERASE SQD2"/>
    <property type="match status" value="1"/>
</dbReference>
<organism evidence="2 3">
    <name type="scientific">Rhodovulum sulfidophilum</name>
    <name type="common">Rhodobacter sulfidophilus</name>
    <dbReference type="NCBI Taxonomy" id="35806"/>
    <lineage>
        <taxon>Bacteria</taxon>
        <taxon>Pseudomonadati</taxon>
        <taxon>Pseudomonadota</taxon>
        <taxon>Alphaproteobacteria</taxon>
        <taxon>Rhodobacterales</taxon>
        <taxon>Paracoccaceae</taxon>
        <taxon>Rhodovulum</taxon>
    </lineage>
</organism>
<dbReference type="SUPFAM" id="SSF53756">
    <property type="entry name" value="UDP-Glycosyltransferase/glycogen phosphorylase"/>
    <property type="match status" value="1"/>
</dbReference>
<dbReference type="GO" id="GO:0016757">
    <property type="term" value="F:glycosyltransferase activity"/>
    <property type="evidence" value="ECO:0007669"/>
    <property type="project" value="TreeGrafter"/>
</dbReference>
<evidence type="ECO:0000259" key="1">
    <source>
        <dbReference type="Pfam" id="PF13439"/>
    </source>
</evidence>
<name>A0A0D6B0J6_RHOSU</name>
<dbReference type="EMBL" id="AP014800">
    <property type="protein sequence ID" value="BAQ68663.1"/>
    <property type="molecule type" value="Genomic_DNA"/>
</dbReference>
<dbReference type="CDD" id="cd03801">
    <property type="entry name" value="GT4_PimA-like"/>
    <property type="match status" value="1"/>
</dbReference>
<gene>
    <name evidence="2" type="ORF">NHU_01505</name>
</gene>
<reference evidence="2 3" key="1">
    <citation type="submission" date="2015-02" db="EMBL/GenBank/DDBJ databases">
        <title>Genome sequene of Rhodovulum sulfidophilum DSM 2351.</title>
        <authorList>
            <person name="Nagao N."/>
        </authorList>
    </citation>
    <scope>NUCLEOTIDE SEQUENCE [LARGE SCALE GENOMIC DNA]</scope>
    <source>
        <strain evidence="2 3">DSM 2351</strain>
    </source>
</reference>
<feature type="domain" description="Glycosyltransferase subfamily 4-like N-terminal" evidence="1">
    <location>
        <begin position="12"/>
        <end position="164"/>
    </location>
</feature>
<proteinExistence type="predicted"/>
<dbReference type="InterPro" id="IPR050194">
    <property type="entry name" value="Glycosyltransferase_grp1"/>
</dbReference>
<evidence type="ECO:0000313" key="3">
    <source>
        <dbReference type="Proteomes" id="UP000064912"/>
    </source>
</evidence>
<accession>A0A0D6B0J6</accession>
<sequence>MDILMIMNGLGIGGAELQFLELARCLARRHRVRLICLQGDAALGHGAQSGGIEALRFCYRGRVRGRAAGQLAAAVRTARRLPADVVLTTSFIGNAVGLAAAAGTGRRLVSLQTVSACKRYRRADRAILRRFDLLIAGCEDIRQFLLSHGQDPQRLRTVNNWVDFSARRQTTSAAATRARFGLPETGALVGCIGRMHVQKGQEFLIRAFRSLSAAETGATLVLVGDGPRMDEMRQEAAGDPRIVFTGTIGGDDYTNLLAAFDIYVQPSRFEGLPRTLLDAMYLGRPVIATGVNGNRDAIRDGGNGLLVPPCEPAALAAALGRMLDDPALAARLGAQAAEDARSGFAMETQTARIEEILCAR</sequence>
<dbReference type="Gene3D" id="3.40.50.2000">
    <property type="entry name" value="Glycogen Phosphorylase B"/>
    <property type="match status" value="2"/>
</dbReference>
<evidence type="ECO:0000313" key="2">
    <source>
        <dbReference type="EMBL" id="BAQ68663.1"/>
    </source>
</evidence>
<dbReference type="PATRIC" id="fig|35806.4.peg.1555"/>
<dbReference type="AlphaFoldDB" id="A0A0D6B0J6"/>
<dbReference type="Pfam" id="PF13439">
    <property type="entry name" value="Glyco_transf_4"/>
    <property type="match status" value="1"/>
</dbReference>
<dbReference type="Pfam" id="PF13692">
    <property type="entry name" value="Glyco_trans_1_4"/>
    <property type="match status" value="1"/>
</dbReference>
<dbReference type="PANTHER" id="PTHR45947:SF3">
    <property type="entry name" value="SULFOQUINOVOSYL TRANSFERASE SQD2"/>
    <property type="match status" value="1"/>
</dbReference>
<dbReference type="Proteomes" id="UP000064912">
    <property type="component" value="Chromosome"/>
</dbReference>
<dbReference type="KEGG" id="rsu:NHU_01505"/>